<name>A0A0K2VHX8_LEPSM</name>
<evidence type="ECO:0000313" key="2">
    <source>
        <dbReference type="EMBL" id="CDW50034.1"/>
    </source>
</evidence>
<organism evidence="2">
    <name type="scientific">Lepeophtheirus salmonis</name>
    <name type="common">Salmon louse</name>
    <name type="synonym">Caligus salmonis</name>
    <dbReference type="NCBI Taxonomy" id="72036"/>
    <lineage>
        <taxon>Eukaryota</taxon>
        <taxon>Metazoa</taxon>
        <taxon>Ecdysozoa</taxon>
        <taxon>Arthropoda</taxon>
        <taxon>Crustacea</taxon>
        <taxon>Multicrustacea</taxon>
        <taxon>Hexanauplia</taxon>
        <taxon>Copepoda</taxon>
        <taxon>Siphonostomatoida</taxon>
        <taxon>Caligidae</taxon>
        <taxon>Lepeophtheirus</taxon>
    </lineage>
</organism>
<sequence length="68" mass="7902">YFVVSLAIILRISFIMNYNFMECDVIKSTVTDKKRNNIRRISSLNILQINTFVIPSKGVKSRHLTMIP</sequence>
<feature type="signal peptide" evidence="1">
    <location>
        <begin position="1"/>
        <end position="17"/>
    </location>
</feature>
<accession>A0A0K2VHX8</accession>
<dbReference type="EMBL" id="HACA01032673">
    <property type="protein sequence ID" value="CDW50034.1"/>
    <property type="molecule type" value="Transcribed_RNA"/>
</dbReference>
<evidence type="ECO:0000256" key="1">
    <source>
        <dbReference type="SAM" id="SignalP"/>
    </source>
</evidence>
<keyword evidence="1" id="KW-0732">Signal</keyword>
<dbReference type="AlphaFoldDB" id="A0A0K2VHX8"/>
<reference evidence="2" key="1">
    <citation type="submission" date="2014-05" db="EMBL/GenBank/DDBJ databases">
        <authorList>
            <person name="Chronopoulou M."/>
        </authorList>
    </citation>
    <scope>NUCLEOTIDE SEQUENCE</scope>
    <source>
        <tissue evidence="2">Whole organism</tissue>
    </source>
</reference>
<proteinExistence type="predicted"/>
<feature type="non-terminal residue" evidence="2">
    <location>
        <position position="1"/>
    </location>
</feature>
<protein>
    <submittedName>
        <fullName evidence="2">Uncharacterized protein</fullName>
    </submittedName>
</protein>
<feature type="chain" id="PRO_5005489723" evidence="1">
    <location>
        <begin position="18"/>
        <end position="68"/>
    </location>
</feature>